<comment type="similarity">
    <text evidence="1 6">Belongs to the XseB family.</text>
</comment>
<sequence length="76" mass="8121">MSGTEQPASPDIESMSYETARDALVAVVDELERGGATLEQSLALWERGEALATRCETWLTGARARLDRAPQGAADA</sequence>
<reference evidence="8" key="1">
    <citation type="journal article" date="2019" name="Int. J. Syst. Evol. Microbiol.">
        <title>The Global Catalogue of Microorganisms (GCM) 10K type strain sequencing project: providing services to taxonomists for standard genome sequencing and annotation.</title>
        <authorList>
            <consortium name="The Broad Institute Genomics Platform"/>
            <consortium name="The Broad Institute Genome Sequencing Center for Infectious Disease"/>
            <person name="Wu L."/>
            <person name="Ma J."/>
        </authorList>
    </citation>
    <scope>NUCLEOTIDE SEQUENCE [LARGE SCALE GENOMIC DNA]</scope>
    <source>
        <strain evidence="8">CGMCC 1.12471</strain>
    </source>
</reference>
<evidence type="ECO:0000256" key="3">
    <source>
        <dbReference type="ARBA" id="ARBA00022722"/>
    </source>
</evidence>
<keyword evidence="2 6" id="KW-0963">Cytoplasm</keyword>
<keyword evidence="4 6" id="KW-0378">Hydrolase</keyword>
<gene>
    <name evidence="6" type="primary">xseB</name>
    <name evidence="7" type="ORF">ACFSBI_01730</name>
</gene>
<proteinExistence type="inferred from homology"/>
<dbReference type="Gene3D" id="1.10.287.1040">
    <property type="entry name" value="Exonuclease VII, small subunit"/>
    <property type="match status" value="1"/>
</dbReference>
<dbReference type="GO" id="GO:0008855">
    <property type="term" value="F:exodeoxyribonuclease VII activity"/>
    <property type="evidence" value="ECO:0007669"/>
    <property type="project" value="UniProtKB-EC"/>
</dbReference>
<evidence type="ECO:0000256" key="5">
    <source>
        <dbReference type="ARBA" id="ARBA00022839"/>
    </source>
</evidence>
<name>A0ABW4L9W7_9MICO</name>
<dbReference type="PANTHER" id="PTHR34137">
    <property type="entry name" value="EXODEOXYRIBONUCLEASE 7 SMALL SUBUNIT"/>
    <property type="match status" value="1"/>
</dbReference>
<dbReference type="NCBIfam" id="NF002139">
    <property type="entry name" value="PRK00977.1-3"/>
    <property type="match status" value="1"/>
</dbReference>
<dbReference type="InterPro" id="IPR003761">
    <property type="entry name" value="Exonuc_VII_S"/>
</dbReference>
<keyword evidence="3 6" id="KW-0540">Nuclease</keyword>
<keyword evidence="8" id="KW-1185">Reference proteome</keyword>
<evidence type="ECO:0000256" key="1">
    <source>
        <dbReference type="ARBA" id="ARBA00009998"/>
    </source>
</evidence>
<dbReference type="RefSeq" id="WP_377931687.1">
    <property type="nucleotide sequence ID" value="NZ_JBHUEA010000002.1"/>
</dbReference>
<evidence type="ECO:0000313" key="8">
    <source>
        <dbReference type="Proteomes" id="UP001597347"/>
    </source>
</evidence>
<evidence type="ECO:0000256" key="6">
    <source>
        <dbReference type="HAMAP-Rule" id="MF_00337"/>
    </source>
</evidence>
<comment type="subcellular location">
    <subcellularLocation>
        <location evidence="6">Cytoplasm</location>
    </subcellularLocation>
</comment>
<dbReference type="Proteomes" id="UP001597347">
    <property type="component" value="Unassembled WGS sequence"/>
</dbReference>
<dbReference type="SUPFAM" id="SSF116842">
    <property type="entry name" value="XseB-like"/>
    <property type="match status" value="1"/>
</dbReference>
<dbReference type="NCBIfam" id="TIGR01280">
    <property type="entry name" value="xseB"/>
    <property type="match status" value="1"/>
</dbReference>
<accession>A0ABW4L9W7</accession>
<dbReference type="InterPro" id="IPR037004">
    <property type="entry name" value="Exonuc_VII_ssu_sf"/>
</dbReference>
<dbReference type="Pfam" id="PF02609">
    <property type="entry name" value="Exonuc_VII_S"/>
    <property type="match status" value="1"/>
</dbReference>
<dbReference type="EMBL" id="JBHUEA010000002">
    <property type="protein sequence ID" value="MFD1720255.1"/>
    <property type="molecule type" value="Genomic_DNA"/>
</dbReference>
<comment type="function">
    <text evidence="6">Bidirectionally degrades single-stranded DNA into large acid-insoluble oligonucleotides, which are then degraded further into small acid-soluble oligonucleotides.</text>
</comment>
<comment type="catalytic activity">
    <reaction evidence="6">
        <text>Exonucleolytic cleavage in either 5'- to 3'- or 3'- to 5'-direction to yield nucleoside 5'-phosphates.</text>
        <dbReference type="EC" id="3.1.11.6"/>
    </reaction>
</comment>
<dbReference type="PANTHER" id="PTHR34137:SF1">
    <property type="entry name" value="EXODEOXYRIBONUCLEASE 7 SMALL SUBUNIT"/>
    <property type="match status" value="1"/>
</dbReference>
<keyword evidence="5 6" id="KW-0269">Exonuclease</keyword>
<organism evidence="7 8">
    <name type="scientific">Amnibacterium endophyticum</name>
    <dbReference type="NCBI Taxonomy" id="2109337"/>
    <lineage>
        <taxon>Bacteria</taxon>
        <taxon>Bacillati</taxon>
        <taxon>Actinomycetota</taxon>
        <taxon>Actinomycetes</taxon>
        <taxon>Micrococcales</taxon>
        <taxon>Microbacteriaceae</taxon>
        <taxon>Amnibacterium</taxon>
    </lineage>
</organism>
<evidence type="ECO:0000256" key="4">
    <source>
        <dbReference type="ARBA" id="ARBA00022801"/>
    </source>
</evidence>
<protein>
    <recommendedName>
        <fullName evidence="6">Exodeoxyribonuclease 7 small subunit</fullName>
        <ecNumber evidence="6">3.1.11.6</ecNumber>
    </recommendedName>
    <alternativeName>
        <fullName evidence="6">Exodeoxyribonuclease VII small subunit</fullName>
        <shortName evidence="6">Exonuclease VII small subunit</shortName>
    </alternativeName>
</protein>
<dbReference type="EC" id="3.1.11.6" evidence="6"/>
<comment type="caution">
    <text evidence="7">The sequence shown here is derived from an EMBL/GenBank/DDBJ whole genome shotgun (WGS) entry which is preliminary data.</text>
</comment>
<evidence type="ECO:0000256" key="2">
    <source>
        <dbReference type="ARBA" id="ARBA00022490"/>
    </source>
</evidence>
<comment type="subunit">
    <text evidence="6">Heterooligomer composed of large and small subunits.</text>
</comment>
<evidence type="ECO:0000313" key="7">
    <source>
        <dbReference type="EMBL" id="MFD1720255.1"/>
    </source>
</evidence>
<dbReference type="HAMAP" id="MF_00337">
    <property type="entry name" value="Exonuc_7_S"/>
    <property type="match status" value="1"/>
</dbReference>